<gene>
    <name evidence="2" type="ORF">P4O66_001123</name>
</gene>
<comment type="caution">
    <text evidence="2">The sequence shown here is derived from an EMBL/GenBank/DDBJ whole genome shotgun (WGS) entry which is preliminary data.</text>
</comment>
<evidence type="ECO:0000256" key="1">
    <source>
        <dbReference type="SAM" id="MobiDB-lite"/>
    </source>
</evidence>
<feature type="region of interest" description="Disordered" evidence="1">
    <location>
        <begin position="60"/>
        <end position="127"/>
    </location>
</feature>
<dbReference type="AlphaFoldDB" id="A0AAD8ZA19"/>
<protein>
    <submittedName>
        <fullName evidence="2">Uncharacterized protein</fullName>
    </submittedName>
</protein>
<feature type="compositionally biased region" description="Basic and acidic residues" evidence="1">
    <location>
        <begin position="140"/>
        <end position="161"/>
    </location>
</feature>
<feature type="compositionally biased region" description="Basic and acidic residues" evidence="1">
    <location>
        <begin position="98"/>
        <end position="127"/>
    </location>
</feature>
<name>A0AAD8ZA19_9TELE</name>
<accession>A0AAD8ZA19</accession>
<evidence type="ECO:0000313" key="3">
    <source>
        <dbReference type="Proteomes" id="UP001239994"/>
    </source>
</evidence>
<dbReference type="Proteomes" id="UP001239994">
    <property type="component" value="Unassembled WGS sequence"/>
</dbReference>
<dbReference type="EMBL" id="JAROKS010000015">
    <property type="protein sequence ID" value="KAK1795627.1"/>
    <property type="molecule type" value="Genomic_DNA"/>
</dbReference>
<proteinExistence type="predicted"/>
<sequence length="228" mass="24329">MHHQTRDSKSPGAAGTWASRCFQKKKVSVYFDDDEISGKRQESVCLDQRCRGSGLQCKMVTPPVPMAIPQATRPDPGPVPGVRDPARPDPGPVPGVRDPARPEHVPGVRDPARPEHVPGVRDPARLEHVPGVRDPARLEHVPGVRDPAHPEHVPSVRDPARPDPVPVPRHSGCRPSCYQVCSCCPTSGPAAADGCCCTSGPTSSRSWSGRSHSTSPCASCQACSRAAY</sequence>
<reference evidence="2" key="1">
    <citation type="submission" date="2023-03" db="EMBL/GenBank/DDBJ databases">
        <title>Electrophorus voltai genome.</title>
        <authorList>
            <person name="Bian C."/>
        </authorList>
    </citation>
    <scope>NUCLEOTIDE SEQUENCE</scope>
    <source>
        <strain evidence="2">CB-2022</strain>
        <tissue evidence="2">Muscle</tissue>
    </source>
</reference>
<evidence type="ECO:0000313" key="2">
    <source>
        <dbReference type="EMBL" id="KAK1795627.1"/>
    </source>
</evidence>
<feature type="region of interest" description="Disordered" evidence="1">
    <location>
        <begin position="140"/>
        <end position="163"/>
    </location>
</feature>
<keyword evidence="3" id="KW-1185">Reference proteome</keyword>
<organism evidence="2 3">
    <name type="scientific">Electrophorus voltai</name>
    <dbReference type="NCBI Taxonomy" id="2609070"/>
    <lineage>
        <taxon>Eukaryota</taxon>
        <taxon>Metazoa</taxon>
        <taxon>Chordata</taxon>
        <taxon>Craniata</taxon>
        <taxon>Vertebrata</taxon>
        <taxon>Euteleostomi</taxon>
        <taxon>Actinopterygii</taxon>
        <taxon>Neopterygii</taxon>
        <taxon>Teleostei</taxon>
        <taxon>Ostariophysi</taxon>
        <taxon>Gymnotiformes</taxon>
        <taxon>Gymnotoidei</taxon>
        <taxon>Gymnotidae</taxon>
        <taxon>Electrophorus</taxon>
    </lineage>
</organism>